<feature type="transmembrane region" description="Helical" evidence="8">
    <location>
        <begin position="233"/>
        <end position="256"/>
    </location>
</feature>
<name>A0A150LD50_9BACI</name>
<evidence type="ECO:0000256" key="8">
    <source>
        <dbReference type="SAM" id="Phobius"/>
    </source>
</evidence>
<keyword evidence="3" id="KW-1003">Cell membrane</keyword>
<keyword evidence="4 8" id="KW-0812">Transmembrane</keyword>
<feature type="transmembrane region" description="Helical" evidence="8">
    <location>
        <begin position="412"/>
        <end position="432"/>
    </location>
</feature>
<evidence type="ECO:0000313" key="12">
    <source>
        <dbReference type="Proteomes" id="UP000595512"/>
    </source>
</evidence>
<accession>A0A150LD50</accession>
<evidence type="ECO:0000256" key="1">
    <source>
        <dbReference type="ARBA" id="ARBA00004651"/>
    </source>
</evidence>
<dbReference type="KEGG" id="hspo:JGZ69_14115"/>
<evidence type="ECO:0000256" key="7">
    <source>
        <dbReference type="ARBA" id="ARBA00023136"/>
    </source>
</evidence>
<feature type="transmembrane region" description="Helical" evidence="8">
    <location>
        <begin position="20"/>
        <end position="38"/>
    </location>
</feature>
<feature type="transmembrane region" description="Helical" evidence="8">
    <location>
        <begin position="132"/>
        <end position="156"/>
    </location>
</feature>
<keyword evidence="6" id="KW-0406">Ion transport</keyword>
<evidence type="ECO:0000256" key="5">
    <source>
        <dbReference type="ARBA" id="ARBA00022989"/>
    </source>
</evidence>
<evidence type="ECO:0000256" key="4">
    <source>
        <dbReference type="ARBA" id="ARBA00022692"/>
    </source>
</evidence>
<evidence type="ECO:0000313" key="11">
    <source>
        <dbReference type="Proteomes" id="UP000075666"/>
    </source>
</evidence>
<sequence length="451" mass="50132">MRHYLQTKLRKLTPFQLIVYYYFLTVSISSIFLSLPFAHKPGVHISVLDTIFVAASAVSVTGLSTINISETYSTSGIFILMLILQIGGIGIMSITTFFWLILGKKIGLKQRKLIMTDQNQTNLSGLVKMLKLILVLILMIELSGALILGTYFLTYYSDWKDAYLHGLFASVSATTNAGFDLTGQSLIPFAKDYFVQFINMILITLGAIGFPVLLELKEFLLRKKNAPKFHFSLFTKITTSTYGILFVFGTIAIFLLEKDLFLKGKDWYDAFFYTTFQSNTTRSAGLLTADINQFSSPTLLIMSGLMFIGASPSSVGGGIRTTTFAIIVLFIIHFAKGNRNIKIFKREIHEMDVLKALAVFVIASFICIVSVILLSITEHQSLLSIIFEVCSAFGTTGASLGITPDLSIFGKCLLIVLMFIGRVGIVSLMYMMGGRDQSNNYHYPKERLIIG</sequence>
<organism evidence="9 11">
    <name type="scientific">Heyndrickxia sporothermodurans</name>
    <dbReference type="NCBI Taxonomy" id="46224"/>
    <lineage>
        <taxon>Bacteria</taxon>
        <taxon>Bacillati</taxon>
        <taxon>Bacillota</taxon>
        <taxon>Bacilli</taxon>
        <taxon>Bacillales</taxon>
        <taxon>Bacillaceae</taxon>
        <taxon>Heyndrickxia</taxon>
    </lineage>
</organism>
<dbReference type="EMBL" id="LQYN01000016">
    <property type="protein sequence ID" value="KYD10184.1"/>
    <property type="molecule type" value="Genomic_DNA"/>
</dbReference>
<feature type="transmembrane region" description="Helical" evidence="8">
    <location>
        <begin position="78"/>
        <end position="102"/>
    </location>
</feature>
<dbReference type="Pfam" id="PF02386">
    <property type="entry name" value="TrkH"/>
    <property type="match status" value="1"/>
</dbReference>
<dbReference type="EMBL" id="CP066701">
    <property type="protein sequence ID" value="QQX23963.1"/>
    <property type="molecule type" value="Genomic_DNA"/>
</dbReference>
<dbReference type="Proteomes" id="UP000075666">
    <property type="component" value="Unassembled WGS sequence"/>
</dbReference>
<dbReference type="PANTHER" id="PTHR32024">
    <property type="entry name" value="TRK SYSTEM POTASSIUM UPTAKE PROTEIN TRKG-RELATED"/>
    <property type="match status" value="1"/>
</dbReference>
<keyword evidence="7 8" id="KW-0472">Membrane</keyword>
<dbReference type="Proteomes" id="UP000595512">
    <property type="component" value="Chromosome"/>
</dbReference>
<feature type="transmembrane region" description="Helical" evidence="8">
    <location>
        <begin position="317"/>
        <end position="335"/>
    </location>
</feature>
<dbReference type="RefSeq" id="WP_066227880.1">
    <property type="nucleotide sequence ID" value="NZ_CP066701.1"/>
</dbReference>
<feature type="transmembrane region" description="Helical" evidence="8">
    <location>
        <begin position="356"/>
        <end position="376"/>
    </location>
</feature>
<evidence type="ECO:0000256" key="6">
    <source>
        <dbReference type="ARBA" id="ARBA00023065"/>
    </source>
</evidence>
<evidence type="ECO:0000256" key="2">
    <source>
        <dbReference type="ARBA" id="ARBA00022448"/>
    </source>
</evidence>
<dbReference type="PANTHER" id="PTHR32024:SF4">
    <property type="entry name" value="KTR SYSTEM POTASSIUM UPTAKE PROTEIN D"/>
    <property type="match status" value="1"/>
</dbReference>
<evidence type="ECO:0000313" key="10">
    <source>
        <dbReference type="EMBL" id="QQX23963.1"/>
    </source>
</evidence>
<dbReference type="PATRIC" id="fig|46224.3.peg.1237"/>
<keyword evidence="2" id="KW-0813">Transport</keyword>
<evidence type="ECO:0000256" key="3">
    <source>
        <dbReference type="ARBA" id="ARBA00022475"/>
    </source>
</evidence>
<dbReference type="AlphaFoldDB" id="A0A150LD50"/>
<proteinExistence type="predicted"/>
<keyword evidence="5 8" id="KW-1133">Transmembrane helix</keyword>
<keyword evidence="11" id="KW-1185">Reference proteome</keyword>
<dbReference type="InterPro" id="IPR003445">
    <property type="entry name" value="Cat_transpt"/>
</dbReference>
<evidence type="ECO:0000313" key="9">
    <source>
        <dbReference type="EMBL" id="KYD10184.1"/>
    </source>
</evidence>
<feature type="transmembrane region" description="Helical" evidence="8">
    <location>
        <begin position="382"/>
        <end position="400"/>
    </location>
</feature>
<dbReference type="GO" id="GO:0008324">
    <property type="term" value="F:monoatomic cation transmembrane transporter activity"/>
    <property type="evidence" value="ECO:0007669"/>
    <property type="project" value="InterPro"/>
</dbReference>
<dbReference type="GO" id="GO:0030001">
    <property type="term" value="P:metal ion transport"/>
    <property type="evidence" value="ECO:0007669"/>
    <property type="project" value="UniProtKB-ARBA"/>
</dbReference>
<dbReference type="OrthoDB" id="9810952at2"/>
<feature type="transmembrane region" description="Helical" evidence="8">
    <location>
        <begin position="193"/>
        <end position="213"/>
    </location>
</feature>
<gene>
    <name evidence="9" type="ORF">B4102_0368</name>
    <name evidence="10" type="ORF">JGZ69_14115</name>
</gene>
<reference evidence="9 11" key="1">
    <citation type="submission" date="2016-01" db="EMBL/GenBank/DDBJ databases">
        <title>Genome Sequences of Twelve Sporeforming Bacillus Species Isolated from Foods.</title>
        <authorList>
            <person name="Berendsen E.M."/>
            <person name="Wells-Bennik M.H."/>
            <person name="Krawcyk A.O."/>
            <person name="De Jong A."/>
            <person name="Holsappel S."/>
            <person name="Eijlander R.T."/>
            <person name="Kuipers O.P."/>
        </authorList>
    </citation>
    <scope>NUCLEOTIDE SEQUENCE [LARGE SCALE GENOMIC DNA]</scope>
    <source>
        <strain evidence="9 11">B4102</strain>
    </source>
</reference>
<feature type="transmembrane region" description="Helical" evidence="8">
    <location>
        <begin position="45"/>
        <end position="66"/>
    </location>
</feature>
<comment type="subcellular location">
    <subcellularLocation>
        <location evidence="1">Cell membrane</location>
        <topology evidence="1">Multi-pass membrane protein</topology>
    </subcellularLocation>
</comment>
<reference evidence="10 12" key="2">
    <citation type="submission" date="2020-12" db="EMBL/GenBank/DDBJ databases">
        <title>Taxonomic evaluation of the Bacillus sporothermodurans group of bacteria based on whole genome sequences.</title>
        <authorList>
            <person name="Fiedler G."/>
            <person name="Herbstmann A.-D."/>
            <person name="Doll E."/>
            <person name="Wenning M."/>
            <person name="Brinks E."/>
            <person name="Kabisch J."/>
            <person name="Breitenwieser F."/>
            <person name="Lappann M."/>
            <person name="Boehnlein C."/>
            <person name="Franz C."/>
        </authorList>
    </citation>
    <scope>NUCLEOTIDE SEQUENCE [LARGE SCALE GENOMIC DNA]</scope>
    <source>
        <strain evidence="10 12">DSM 10599</strain>
    </source>
</reference>
<dbReference type="STRING" id="46224.B4102_0368"/>
<dbReference type="GO" id="GO:0005886">
    <property type="term" value="C:plasma membrane"/>
    <property type="evidence" value="ECO:0007669"/>
    <property type="project" value="UniProtKB-SubCell"/>
</dbReference>
<protein>
    <submittedName>
        <fullName evidence="10">TrkH family potassium uptake protein</fullName>
    </submittedName>
</protein>